<name>A0A7W9HS16_9PSEU</name>
<dbReference type="InterPro" id="IPR003382">
    <property type="entry name" value="Flavoprotein"/>
</dbReference>
<comment type="caution">
    <text evidence="2">The sequence shown here is derived from an EMBL/GenBank/DDBJ whole genome shotgun (WGS) entry which is preliminary data.</text>
</comment>
<dbReference type="Pfam" id="PF02441">
    <property type="entry name" value="Flavoprotein"/>
    <property type="match status" value="1"/>
</dbReference>
<keyword evidence="3" id="KW-1185">Reference proteome</keyword>
<protein>
    <recommendedName>
        <fullName evidence="1">Flavoprotein domain-containing protein</fullName>
    </recommendedName>
</protein>
<evidence type="ECO:0000313" key="2">
    <source>
        <dbReference type="EMBL" id="MBB5807363.1"/>
    </source>
</evidence>
<dbReference type="AlphaFoldDB" id="A0A7W9HS16"/>
<sequence length="176" mass="18471">MIEAGRCVYVVVSAAPPVLNIAEFVGLLHDLRRQVCLIATPTAASWIDLDQLGASTGCLVRTRPRLPREADSLPEADAVVVAPATFNTINKWAAGINDTTALGVLNELLGVGVPITVVPCVKASLRKHPAYAGSVERLSGAGAVFLDPHSVASRGDDGLAAFDWPEVLRLSMPSPP</sequence>
<evidence type="ECO:0000259" key="1">
    <source>
        <dbReference type="Pfam" id="PF02441"/>
    </source>
</evidence>
<dbReference type="GO" id="GO:0003824">
    <property type="term" value="F:catalytic activity"/>
    <property type="evidence" value="ECO:0007669"/>
    <property type="project" value="InterPro"/>
</dbReference>
<organism evidence="2 3">
    <name type="scientific">Saccharothrix ecbatanensis</name>
    <dbReference type="NCBI Taxonomy" id="1105145"/>
    <lineage>
        <taxon>Bacteria</taxon>
        <taxon>Bacillati</taxon>
        <taxon>Actinomycetota</taxon>
        <taxon>Actinomycetes</taxon>
        <taxon>Pseudonocardiales</taxon>
        <taxon>Pseudonocardiaceae</taxon>
        <taxon>Saccharothrix</taxon>
    </lineage>
</organism>
<accession>A0A7W9HS16</accession>
<evidence type="ECO:0000313" key="3">
    <source>
        <dbReference type="Proteomes" id="UP000552097"/>
    </source>
</evidence>
<dbReference type="EMBL" id="JACHMO010000001">
    <property type="protein sequence ID" value="MBB5807363.1"/>
    <property type="molecule type" value="Genomic_DNA"/>
</dbReference>
<dbReference type="Gene3D" id="3.40.50.1950">
    <property type="entry name" value="Flavin prenyltransferase-like"/>
    <property type="match status" value="1"/>
</dbReference>
<dbReference type="SUPFAM" id="SSF52507">
    <property type="entry name" value="Homo-oligomeric flavin-containing Cys decarboxylases, HFCD"/>
    <property type="match status" value="1"/>
</dbReference>
<dbReference type="RefSeq" id="WP_184927430.1">
    <property type="nucleotide sequence ID" value="NZ_JACHMO010000001.1"/>
</dbReference>
<dbReference type="Proteomes" id="UP000552097">
    <property type="component" value="Unassembled WGS sequence"/>
</dbReference>
<feature type="domain" description="Flavoprotein" evidence="1">
    <location>
        <begin position="8"/>
        <end position="129"/>
    </location>
</feature>
<gene>
    <name evidence="2" type="ORF">F4560_007131</name>
</gene>
<proteinExistence type="predicted"/>
<reference evidence="2 3" key="1">
    <citation type="submission" date="2020-08" db="EMBL/GenBank/DDBJ databases">
        <title>Sequencing the genomes of 1000 actinobacteria strains.</title>
        <authorList>
            <person name="Klenk H.-P."/>
        </authorList>
    </citation>
    <scope>NUCLEOTIDE SEQUENCE [LARGE SCALE GENOMIC DNA]</scope>
    <source>
        <strain evidence="2 3">DSM 45486</strain>
    </source>
</reference>
<dbReference type="InterPro" id="IPR036551">
    <property type="entry name" value="Flavin_trans-like"/>
</dbReference>